<organism evidence="2 3">
    <name type="scientific">Amycolatopsis minnesotensis</name>
    <dbReference type="NCBI Taxonomy" id="337894"/>
    <lineage>
        <taxon>Bacteria</taxon>
        <taxon>Bacillati</taxon>
        <taxon>Actinomycetota</taxon>
        <taxon>Actinomycetes</taxon>
        <taxon>Pseudonocardiales</taxon>
        <taxon>Pseudonocardiaceae</taxon>
        <taxon>Amycolatopsis</taxon>
    </lineage>
</organism>
<dbReference type="RefSeq" id="WP_344422485.1">
    <property type="nucleotide sequence ID" value="NZ_BAAANN010000018.1"/>
</dbReference>
<feature type="transmembrane region" description="Helical" evidence="1">
    <location>
        <begin position="53"/>
        <end position="75"/>
    </location>
</feature>
<reference evidence="2 3" key="1">
    <citation type="journal article" date="2019" name="Int. J. Syst. Evol. Microbiol.">
        <title>The Global Catalogue of Microorganisms (GCM) 10K type strain sequencing project: providing services to taxonomists for standard genome sequencing and annotation.</title>
        <authorList>
            <consortium name="The Broad Institute Genomics Platform"/>
            <consortium name="The Broad Institute Genome Sequencing Center for Infectious Disease"/>
            <person name="Wu L."/>
            <person name="Ma J."/>
        </authorList>
    </citation>
    <scope>NUCLEOTIDE SEQUENCE [LARGE SCALE GENOMIC DNA]</scope>
    <source>
        <strain evidence="2 3">JCM 14545</strain>
    </source>
</reference>
<dbReference type="EMBL" id="BAAANN010000018">
    <property type="protein sequence ID" value="GAA1968305.1"/>
    <property type="molecule type" value="Genomic_DNA"/>
</dbReference>
<evidence type="ECO:0000313" key="3">
    <source>
        <dbReference type="Proteomes" id="UP001501116"/>
    </source>
</evidence>
<evidence type="ECO:0000313" key="2">
    <source>
        <dbReference type="EMBL" id="GAA1968305.1"/>
    </source>
</evidence>
<dbReference type="Proteomes" id="UP001501116">
    <property type="component" value="Unassembled WGS sequence"/>
</dbReference>
<keyword evidence="3" id="KW-1185">Reference proteome</keyword>
<keyword evidence="1" id="KW-0812">Transmembrane</keyword>
<keyword evidence="1" id="KW-1133">Transmembrane helix</keyword>
<protein>
    <submittedName>
        <fullName evidence="2">Uncharacterized protein</fullName>
    </submittedName>
</protein>
<feature type="transmembrane region" description="Helical" evidence="1">
    <location>
        <begin position="22"/>
        <end position="41"/>
    </location>
</feature>
<keyword evidence="1" id="KW-0472">Membrane</keyword>
<proteinExistence type="predicted"/>
<name>A0ABN2RG59_9PSEU</name>
<gene>
    <name evidence="2" type="ORF">GCM10009754_46590</name>
</gene>
<accession>A0ABN2RG59</accession>
<sequence>MAVLAVARRTRLGPRGTIARKWVPRVLGGVAAAMVPWAVVLQQTLPATTVVRHWQAVWIGLDLMIALGCAVTAVLDGRGDPRAVLSASAVAALAVMDAWFDVLTAQAGGDLALALVCAVPELSLAGFCAAIALRGSREAALSVRLAG</sequence>
<feature type="transmembrane region" description="Helical" evidence="1">
    <location>
        <begin position="82"/>
        <end position="100"/>
    </location>
</feature>
<feature type="transmembrane region" description="Helical" evidence="1">
    <location>
        <begin position="112"/>
        <end position="133"/>
    </location>
</feature>
<comment type="caution">
    <text evidence="2">The sequence shown here is derived from an EMBL/GenBank/DDBJ whole genome shotgun (WGS) entry which is preliminary data.</text>
</comment>
<evidence type="ECO:0000256" key="1">
    <source>
        <dbReference type="SAM" id="Phobius"/>
    </source>
</evidence>